<dbReference type="Gene3D" id="3.40.390.30">
    <property type="entry name" value="Metalloproteases ('zincins'), catalytic domain"/>
    <property type="match status" value="1"/>
</dbReference>
<dbReference type="GO" id="GO:0004521">
    <property type="term" value="F:RNA endonuclease activity"/>
    <property type="evidence" value="ECO:0007669"/>
    <property type="project" value="UniProtKB-UniRule"/>
</dbReference>
<organism evidence="8 9">
    <name type="scientific">Candidatus Yanofskybacteria bacterium RIFCSPLOWO2_12_FULL_43_11b</name>
    <dbReference type="NCBI Taxonomy" id="1802710"/>
    <lineage>
        <taxon>Bacteria</taxon>
        <taxon>Candidatus Yanofskyibacteriota</taxon>
    </lineage>
</organism>
<comment type="similarity">
    <text evidence="1 7">Belongs to the endoribonuclease YbeY family.</text>
</comment>
<name>A0A1F8H824_9BACT</name>
<evidence type="ECO:0000256" key="3">
    <source>
        <dbReference type="ARBA" id="ARBA00022723"/>
    </source>
</evidence>
<evidence type="ECO:0000256" key="5">
    <source>
        <dbReference type="ARBA" id="ARBA00022801"/>
    </source>
</evidence>
<evidence type="ECO:0000313" key="9">
    <source>
        <dbReference type="Proteomes" id="UP000177745"/>
    </source>
</evidence>
<protein>
    <recommendedName>
        <fullName evidence="7">Endoribonuclease YbeY</fullName>
        <ecNumber evidence="7">3.1.-.-</ecNumber>
    </recommendedName>
</protein>
<feature type="binding site" evidence="7">
    <location>
        <position position="115"/>
    </location>
    <ligand>
        <name>Zn(2+)</name>
        <dbReference type="ChEBI" id="CHEBI:29105"/>
        <note>catalytic</note>
    </ligand>
</feature>
<dbReference type="GO" id="GO:0006364">
    <property type="term" value="P:rRNA processing"/>
    <property type="evidence" value="ECO:0007669"/>
    <property type="project" value="UniProtKB-UniRule"/>
</dbReference>
<evidence type="ECO:0000256" key="7">
    <source>
        <dbReference type="HAMAP-Rule" id="MF_00009"/>
    </source>
</evidence>
<keyword evidence="4 7" id="KW-0255">Endonuclease</keyword>
<gene>
    <name evidence="7" type="primary">ybeY</name>
    <name evidence="8" type="ORF">A3G51_03840</name>
</gene>
<comment type="cofactor">
    <cofactor evidence="7">
        <name>Zn(2+)</name>
        <dbReference type="ChEBI" id="CHEBI:29105"/>
    </cofactor>
    <text evidence="7">Binds 1 zinc ion.</text>
</comment>
<comment type="subcellular location">
    <subcellularLocation>
        <location evidence="7">Cytoplasm</location>
    </subcellularLocation>
</comment>
<dbReference type="EC" id="3.1.-.-" evidence="7"/>
<dbReference type="SUPFAM" id="SSF55486">
    <property type="entry name" value="Metalloproteases ('zincins'), catalytic domain"/>
    <property type="match status" value="1"/>
</dbReference>
<evidence type="ECO:0000256" key="1">
    <source>
        <dbReference type="ARBA" id="ARBA00010875"/>
    </source>
</evidence>
<keyword evidence="6 7" id="KW-0862">Zinc</keyword>
<dbReference type="Pfam" id="PF02130">
    <property type="entry name" value="YbeY"/>
    <property type="match status" value="1"/>
</dbReference>
<reference evidence="8 9" key="1">
    <citation type="journal article" date="2016" name="Nat. Commun.">
        <title>Thousands of microbial genomes shed light on interconnected biogeochemical processes in an aquifer system.</title>
        <authorList>
            <person name="Anantharaman K."/>
            <person name="Brown C.T."/>
            <person name="Hug L.A."/>
            <person name="Sharon I."/>
            <person name="Castelle C.J."/>
            <person name="Probst A.J."/>
            <person name="Thomas B.C."/>
            <person name="Singh A."/>
            <person name="Wilkins M.J."/>
            <person name="Karaoz U."/>
            <person name="Brodie E.L."/>
            <person name="Williams K.H."/>
            <person name="Hubbard S.S."/>
            <person name="Banfield J.F."/>
        </authorList>
    </citation>
    <scope>NUCLEOTIDE SEQUENCE [LARGE SCALE GENOMIC DNA]</scope>
</reference>
<keyword evidence="7" id="KW-0963">Cytoplasm</keyword>
<keyword evidence="3 7" id="KW-0479">Metal-binding</keyword>
<evidence type="ECO:0000256" key="2">
    <source>
        <dbReference type="ARBA" id="ARBA00022722"/>
    </source>
</evidence>
<feature type="binding site" evidence="7">
    <location>
        <position position="125"/>
    </location>
    <ligand>
        <name>Zn(2+)</name>
        <dbReference type="ChEBI" id="CHEBI:29105"/>
        <note>catalytic</note>
    </ligand>
</feature>
<keyword evidence="5 7" id="KW-0378">Hydrolase</keyword>
<accession>A0A1F8H824</accession>
<dbReference type="InterPro" id="IPR002036">
    <property type="entry name" value="YbeY"/>
</dbReference>
<evidence type="ECO:0000256" key="4">
    <source>
        <dbReference type="ARBA" id="ARBA00022759"/>
    </source>
</evidence>
<dbReference type="AlphaFoldDB" id="A0A1F8H824"/>
<proteinExistence type="inferred from homology"/>
<keyword evidence="7" id="KW-0698">rRNA processing</keyword>
<dbReference type="GO" id="GO:0008270">
    <property type="term" value="F:zinc ion binding"/>
    <property type="evidence" value="ECO:0007669"/>
    <property type="project" value="UniProtKB-UniRule"/>
</dbReference>
<keyword evidence="7" id="KW-0690">Ribosome biogenesis</keyword>
<comment type="caution">
    <text evidence="8">The sequence shown here is derived from an EMBL/GenBank/DDBJ whole genome shotgun (WGS) entry which is preliminary data.</text>
</comment>
<evidence type="ECO:0000256" key="6">
    <source>
        <dbReference type="ARBA" id="ARBA00022833"/>
    </source>
</evidence>
<feature type="binding site" evidence="7">
    <location>
        <position position="119"/>
    </location>
    <ligand>
        <name>Zn(2+)</name>
        <dbReference type="ChEBI" id="CHEBI:29105"/>
        <note>catalytic</note>
    </ligand>
</feature>
<dbReference type="Proteomes" id="UP000177745">
    <property type="component" value="Unassembled WGS sequence"/>
</dbReference>
<dbReference type="HAMAP" id="MF_00009">
    <property type="entry name" value="Endoribonucl_YbeY"/>
    <property type="match status" value="1"/>
</dbReference>
<dbReference type="NCBIfam" id="TIGR00043">
    <property type="entry name" value="rRNA maturation RNase YbeY"/>
    <property type="match status" value="1"/>
</dbReference>
<dbReference type="PANTHER" id="PTHR46986:SF1">
    <property type="entry name" value="ENDORIBONUCLEASE YBEY, CHLOROPLASTIC"/>
    <property type="match status" value="1"/>
</dbReference>
<dbReference type="GO" id="GO:0004222">
    <property type="term" value="F:metalloendopeptidase activity"/>
    <property type="evidence" value="ECO:0007669"/>
    <property type="project" value="InterPro"/>
</dbReference>
<dbReference type="InterPro" id="IPR020549">
    <property type="entry name" value="YbeY_CS"/>
</dbReference>
<dbReference type="GO" id="GO:0005737">
    <property type="term" value="C:cytoplasm"/>
    <property type="evidence" value="ECO:0007669"/>
    <property type="project" value="UniProtKB-SubCell"/>
</dbReference>
<dbReference type="InterPro" id="IPR023091">
    <property type="entry name" value="MetalPrtase_cat_dom_sf_prd"/>
</dbReference>
<dbReference type="EMBL" id="MGKY01000012">
    <property type="protein sequence ID" value="OGN33753.1"/>
    <property type="molecule type" value="Genomic_DNA"/>
</dbReference>
<sequence>MLDLVFKNYTQGKAPGEKFFRKILNTGTKELNIKDKNVEVGLNLVGEAKIKELNKKYRGKNEVTDVLSFPLEETGLRKYGILPLGDIFICLPFAVKEAERQSISLEKELARLTVHGFLHLLGYDHEKFVAEKKKMFRLESKILNKLNK</sequence>
<comment type="function">
    <text evidence="7">Single strand-specific metallo-endoribonuclease involved in late-stage 70S ribosome quality control and in maturation of the 3' terminus of the 16S rRNA.</text>
</comment>
<keyword evidence="2 7" id="KW-0540">Nuclease</keyword>
<dbReference type="PROSITE" id="PS01306">
    <property type="entry name" value="UPF0054"/>
    <property type="match status" value="1"/>
</dbReference>
<evidence type="ECO:0000313" key="8">
    <source>
        <dbReference type="EMBL" id="OGN33753.1"/>
    </source>
</evidence>
<dbReference type="PANTHER" id="PTHR46986">
    <property type="entry name" value="ENDORIBONUCLEASE YBEY, CHLOROPLASTIC"/>
    <property type="match status" value="1"/>
</dbReference>